<name>A0ABU7SKP8_9ACTN</name>
<comment type="caution">
    <text evidence="2">The sequence shown here is derived from an EMBL/GenBank/DDBJ whole genome shotgun (WGS) entry which is preliminary data.</text>
</comment>
<keyword evidence="3" id="KW-1185">Reference proteome</keyword>
<accession>A0ABU7SKP8</accession>
<proteinExistence type="predicted"/>
<sequence length="68" mass="7271">MAGEWVVLLGGSGGGQRVQVSGATVVWRACLYERTGDHQRVGGMDLRVYAHRPDCCQGYGRGDADGCE</sequence>
<evidence type="ECO:0000313" key="2">
    <source>
        <dbReference type="EMBL" id="MEE6310537.1"/>
    </source>
</evidence>
<dbReference type="Proteomes" id="UP001339911">
    <property type="component" value="Unassembled WGS sequence"/>
</dbReference>
<gene>
    <name evidence="1" type="ORF">V1634_14790</name>
    <name evidence="2" type="ORF">V1634_27225</name>
</gene>
<dbReference type="EMBL" id="JAZGQL010000008">
    <property type="protein sequence ID" value="MEE6308094.1"/>
    <property type="molecule type" value="Genomic_DNA"/>
</dbReference>
<evidence type="ECO:0000313" key="1">
    <source>
        <dbReference type="EMBL" id="MEE6308094.1"/>
    </source>
</evidence>
<protein>
    <submittedName>
        <fullName evidence="2">Uncharacterized protein</fullName>
    </submittedName>
</protein>
<reference evidence="2 3" key="1">
    <citation type="submission" date="2024-01" db="EMBL/GenBank/DDBJ databases">
        <title>Genome insights into Plantactinospora veratri sp. nov.</title>
        <authorList>
            <person name="Wang L."/>
        </authorList>
    </citation>
    <scope>NUCLEOTIDE SEQUENCE [LARGE SCALE GENOMIC DNA]</scope>
    <source>
        <strain evidence="2 3">NEAU-FHS4</strain>
    </source>
</reference>
<dbReference type="EMBL" id="JAZGQL010000027">
    <property type="protein sequence ID" value="MEE6310537.1"/>
    <property type="molecule type" value="Genomic_DNA"/>
</dbReference>
<dbReference type="RefSeq" id="WP_331208364.1">
    <property type="nucleotide sequence ID" value="NZ_JAZGQL010000008.1"/>
</dbReference>
<evidence type="ECO:0000313" key="3">
    <source>
        <dbReference type="Proteomes" id="UP001339911"/>
    </source>
</evidence>
<organism evidence="2 3">
    <name type="scientific">Plantactinospora veratri</name>
    <dbReference type="NCBI Taxonomy" id="1436122"/>
    <lineage>
        <taxon>Bacteria</taxon>
        <taxon>Bacillati</taxon>
        <taxon>Actinomycetota</taxon>
        <taxon>Actinomycetes</taxon>
        <taxon>Micromonosporales</taxon>
        <taxon>Micromonosporaceae</taxon>
        <taxon>Plantactinospora</taxon>
    </lineage>
</organism>